<comment type="caution">
    <text evidence="1">The sequence shown here is derived from an EMBL/GenBank/DDBJ whole genome shotgun (WGS) entry which is preliminary data.</text>
</comment>
<keyword evidence="2" id="KW-1185">Reference proteome</keyword>
<sequence length="307" mass="34426">MLRCLVDHLPDISTLLSSIRDASKKHPRYAREGAITKYAHSGSTEYENNNTDCAFFAAQACLDLFENSAITQRIQDVGVVRRKILAQLVDAAFNNNNKIPASAKLDRYTDFVSRLIPEDGLYTMSGALPVSIEYSTQDVVQRNLQPPDDIEHPTEDVTWAISRQICYAAYICDVYVWNNPRRTHREVVVDVLSAPGKHYTRKAADLRSALHNAPDRRKAKIWLSIPTSTMYQKSGNYSSLKNRNIPVRPVPEKRVGRLVLEGAKGLRIGGGGRGILMCRIHCGSDVLNAQLLPLFFDLEHQPPSLQI</sequence>
<proteinExistence type="predicted"/>
<gene>
    <name evidence="1" type="ORF">P171DRAFT_488063</name>
</gene>
<dbReference type="AlphaFoldDB" id="A0A9P4PCS1"/>
<evidence type="ECO:0000313" key="1">
    <source>
        <dbReference type="EMBL" id="KAF2441615.1"/>
    </source>
</evidence>
<reference evidence="1" key="1">
    <citation type="journal article" date="2020" name="Stud. Mycol.">
        <title>101 Dothideomycetes genomes: a test case for predicting lifestyles and emergence of pathogens.</title>
        <authorList>
            <person name="Haridas S."/>
            <person name="Albert R."/>
            <person name="Binder M."/>
            <person name="Bloem J."/>
            <person name="Labutti K."/>
            <person name="Salamov A."/>
            <person name="Andreopoulos B."/>
            <person name="Baker S."/>
            <person name="Barry K."/>
            <person name="Bills G."/>
            <person name="Bluhm B."/>
            <person name="Cannon C."/>
            <person name="Castanera R."/>
            <person name="Culley D."/>
            <person name="Daum C."/>
            <person name="Ezra D."/>
            <person name="Gonzalez J."/>
            <person name="Henrissat B."/>
            <person name="Kuo A."/>
            <person name="Liang C."/>
            <person name="Lipzen A."/>
            <person name="Lutzoni F."/>
            <person name="Magnuson J."/>
            <person name="Mondo S."/>
            <person name="Nolan M."/>
            <person name="Ohm R."/>
            <person name="Pangilinan J."/>
            <person name="Park H.-J."/>
            <person name="Ramirez L."/>
            <person name="Alfaro M."/>
            <person name="Sun H."/>
            <person name="Tritt A."/>
            <person name="Yoshinaga Y."/>
            <person name="Zwiers L.-H."/>
            <person name="Turgeon B."/>
            <person name="Goodwin S."/>
            <person name="Spatafora J."/>
            <person name="Crous P."/>
            <person name="Grigoriev I."/>
        </authorList>
    </citation>
    <scope>NUCLEOTIDE SEQUENCE</scope>
    <source>
        <strain evidence="1">CBS 690.94</strain>
    </source>
</reference>
<dbReference type="EMBL" id="MU001505">
    <property type="protein sequence ID" value="KAF2441615.1"/>
    <property type="molecule type" value="Genomic_DNA"/>
</dbReference>
<accession>A0A9P4PCS1</accession>
<protein>
    <submittedName>
        <fullName evidence="1">Uncharacterized protein</fullName>
    </submittedName>
</protein>
<dbReference type="Proteomes" id="UP000799764">
    <property type="component" value="Unassembled WGS sequence"/>
</dbReference>
<name>A0A9P4PCS1_9PLEO</name>
<organism evidence="1 2">
    <name type="scientific">Karstenula rhodostoma CBS 690.94</name>
    <dbReference type="NCBI Taxonomy" id="1392251"/>
    <lineage>
        <taxon>Eukaryota</taxon>
        <taxon>Fungi</taxon>
        <taxon>Dikarya</taxon>
        <taxon>Ascomycota</taxon>
        <taxon>Pezizomycotina</taxon>
        <taxon>Dothideomycetes</taxon>
        <taxon>Pleosporomycetidae</taxon>
        <taxon>Pleosporales</taxon>
        <taxon>Massarineae</taxon>
        <taxon>Didymosphaeriaceae</taxon>
        <taxon>Karstenula</taxon>
    </lineage>
</organism>
<evidence type="ECO:0000313" key="2">
    <source>
        <dbReference type="Proteomes" id="UP000799764"/>
    </source>
</evidence>